<keyword evidence="3" id="KW-1185">Reference proteome</keyword>
<evidence type="ECO:0000313" key="3">
    <source>
        <dbReference type="Proteomes" id="UP001198200"/>
    </source>
</evidence>
<accession>A0AAE3E6E0</accession>
<protein>
    <submittedName>
        <fullName evidence="2">TldD/PmbA family protein</fullName>
    </submittedName>
</protein>
<dbReference type="InterPro" id="IPR047657">
    <property type="entry name" value="PmbA"/>
</dbReference>
<dbReference type="PANTHER" id="PTHR43421:SF1">
    <property type="entry name" value="METALLOPROTEASE PMBA"/>
    <property type="match status" value="1"/>
</dbReference>
<feature type="domain" description="Metalloprotease TldD/E C-terminal" evidence="1">
    <location>
        <begin position="218"/>
        <end position="456"/>
    </location>
</feature>
<dbReference type="InterPro" id="IPR045569">
    <property type="entry name" value="Metalloprtase-TldD/E_C"/>
</dbReference>
<dbReference type="AlphaFoldDB" id="A0AAE3E6E0"/>
<dbReference type="EMBL" id="JAJEQN010000028">
    <property type="protein sequence ID" value="MCC2222141.1"/>
    <property type="molecule type" value="Genomic_DNA"/>
</dbReference>
<gene>
    <name evidence="2" type="ORF">LKD48_10915</name>
</gene>
<proteinExistence type="predicted"/>
<dbReference type="GO" id="GO:0008237">
    <property type="term" value="F:metallopeptidase activity"/>
    <property type="evidence" value="ECO:0007669"/>
    <property type="project" value="InterPro"/>
</dbReference>
<name>A0AAE3E6E0_9FIRM</name>
<dbReference type="InterPro" id="IPR036059">
    <property type="entry name" value="TldD/PmbA_sf"/>
</dbReference>
<reference evidence="2 3" key="1">
    <citation type="submission" date="2021-10" db="EMBL/GenBank/DDBJ databases">
        <title>Anaerobic single-cell dispensing facilitates the cultivation of human gut bacteria.</title>
        <authorList>
            <person name="Afrizal A."/>
        </authorList>
    </citation>
    <scope>NUCLEOTIDE SEQUENCE [LARGE SCALE GENOMIC DNA]</scope>
    <source>
        <strain evidence="2 3">CLA-AA-H224</strain>
    </source>
</reference>
<dbReference type="RefSeq" id="WP_066560570.1">
    <property type="nucleotide sequence ID" value="NZ_JAJEQN010000028.1"/>
</dbReference>
<comment type="caution">
    <text evidence="2">The sequence shown here is derived from an EMBL/GenBank/DDBJ whole genome shotgun (WGS) entry which is preliminary data.</text>
</comment>
<dbReference type="Proteomes" id="UP001198200">
    <property type="component" value="Unassembled WGS sequence"/>
</dbReference>
<evidence type="ECO:0000313" key="2">
    <source>
        <dbReference type="EMBL" id="MCC2222141.1"/>
    </source>
</evidence>
<evidence type="ECO:0000259" key="1">
    <source>
        <dbReference type="Pfam" id="PF19289"/>
    </source>
</evidence>
<dbReference type="Pfam" id="PF19289">
    <property type="entry name" value="PmbA_TldD_3rd"/>
    <property type="match status" value="1"/>
</dbReference>
<dbReference type="PANTHER" id="PTHR43421">
    <property type="entry name" value="METALLOPROTEASE PMBA"/>
    <property type="match status" value="1"/>
</dbReference>
<dbReference type="InterPro" id="IPR035068">
    <property type="entry name" value="TldD/PmbA_N"/>
</dbReference>
<sequence length="456" mass="49428">MKECMRELKAYKAAMQFLPSGCLAAEAEAEKQEKLSVEMIGSQTGPMSCSEQTELFVRASGQKTGMVYTQKLDANASDVIAQALTNSEDSAAKKAEPMAAADYWEMDEAKDSNYDQAKTLVSIETLKNKAKTLAGQLEESFGCQVRLNLSQTILTMGIVNTNNIEETASVCRFAAEAAADGYEGYACALTLDELSPEPFIHDFSNRRFLDVPTILAEPGVYRAVLSSQAVNNILITAWQMFTAKRARSGATPLAGKENKKIFSDCITIRDYKGGADSKNSVQCGFSWKMDCEGVPSRDLTLVENGVLKGWMHNLSSAAAAGVRSTGNAGRKTLLSGNIHTDMAIMPKNFTIESGTASLEQLIHDCDDGVYVFENYDQFHALNVVSGDFSFPCKAVRIKEGKPVGIMEGLTMTGNVAELFARVEQVGSDRVINPLVMYDSYTVSGPAMLVKSLKISG</sequence>
<dbReference type="SUPFAM" id="SSF111283">
    <property type="entry name" value="Putative modulator of DNA gyrase, PmbA/TldD"/>
    <property type="match status" value="1"/>
</dbReference>
<dbReference type="GO" id="GO:0005829">
    <property type="term" value="C:cytosol"/>
    <property type="evidence" value="ECO:0007669"/>
    <property type="project" value="TreeGrafter"/>
</dbReference>
<dbReference type="GO" id="GO:0006508">
    <property type="term" value="P:proteolysis"/>
    <property type="evidence" value="ECO:0007669"/>
    <property type="project" value="InterPro"/>
</dbReference>
<organism evidence="2 3">
    <name type="scientific">Anthropogastromicrobium aceti</name>
    <dbReference type="NCBI Taxonomy" id="2981768"/>
    <lineage>
        <taxon>Bacteria</taxon>
        <taxon>Bacillati</taxon>
        <taxon>Bacillota</taxon>
        <taxon>Clostridia</taxon>
        <taxon>Lachnospirales</taxon>
        <taxon>Lachnospiraceae</taxon>
        <taxon>Anthropogastromicrobium</taxon>
    </lineage>
</organism>
<dbReference type="Gene3D" id="3.30.2290.10">
    <property type="entry name" value="PmbA/TldD superfamily"/>
    <property type="match status" value="1"/>
</dbReference>